<organism evidence="1 2">
    <name type="scientific">Setaria digitata</name>
    <dbReference type="NCBI Taxonomy" id="48799"/>
    <lineage>
        <taxon>Eukaryota</taxon>
        <taxon>Metazoa</taxon>
        <taxon>Ecdysozoa</taxon>
        <taxon>Nematoda</taxon>
        <taxon>Chromadorea</taxon>
        <taxon>Rhabditida</taxon>
        <taxon>Spirurina</taxon>
        <taxon>Spiruromorpha</taxon>
        <taxon>Filarioidea</taxon>
        <taxon>Setariidae</taxon>
        <taxon>Setaria</taxon>
    </lineage>
</organism>
<dbReference type="Proteomes" id="UP000887581">
    <property type="component" value="Unplaced"/>
</dbReference>
<sequence length="63" mass="7428">MKKPQEYRRFHGSPRFISIGNEYRNGGIRFDATIEKQDSKRRASTTVRVIRRRRSGYGIAISR</sequence>
<reference evidence="2" key="1">
    <citation type="submission" date="2022-11" db="UniProtKB">
        <authorList>
            <consortium name="WormBaseParasite"/>
        </authorList>
    </citation>
    <scope>IDENTIFICATION</scope>
</reference>
<evidence type="ECO:0000313" key="1">
    <source>
        <dbReference type="Proteomes" id="UP000887581"/>
    </source>
</evidence>
<keyword evidence="1" id="KW-1185">Reference proteome</keyword>
<accession>A0A915PHQ1</accession>
<dbReference type="WBParaSite" id="sdigi.contig169.g5585.t1">
    <property type="protein sequence ID" value="sdigi.contig169.g5585.t1"/>
    <property type="gene ID" value="sdigi.contig169.g5585"/>
</dbReference>
<protein>
    <submittedName>
        <fullName evidence="2">Uncharacterized protein</fullName>
    </submittedName>
</protein>
<proteinExistence type="predicted"/>
<dbReference type="AlphaFoldDB" id="A0A915PHQ1"/>
<evidence type="ECO:0000313" key="2">
    <source>
        <dbReference type="WBParaSite" id="sdigi.contig169.g5585.t1"/>
    </source>
</evidence>
<name>A0A915PHQ1_9BILA</name>